<evidence type="ECO:0000256" key="2">
    <source>
        <dbReference type="ARBA" id="ARBA00023026"/>
    </source>
</evidence>
<dbReference type="EMBL" id="JAGMWT010000013">
    <property type="protein sequence ID" value="KAH7117543.1"/>
    <property type="molecule type" value="Genomic_DNA"/>
</dbReference>
<dbReference type="GO" id="GO:0008061">
    <property type="term" value="F:chitin binding"/>
    <property type="evidence" value="ECO:0007669"/>
    <property type="project" value="UniProtKB-KW"/>
</dbReference>
<name>A0A9P9IDE4_9PLEO</name>
<dbReference type="PANTHER" id="PTHR47700:SF2">
    <property type="entry name" value="CHITINASE"/>
    <property type="match status" value="1"/>
</dbReference>
<feature type="domain" description="LysM" evidence="4">
    <location>
        <begin position="304"/>
        <end position="353"/>
    </location>
</feature>
<dbReference type="InterPro" id="IPR036779">
    <property type="entry name" value="LysM_dom_sf"/>
</dbReference>
<evidence type="ECO:0000313" key="5">
    <source>
        <dbReference type="EMBL" id="KAH7117543.1"/>
    </source>
</evidence>
<keyword evidence="6" id="KW-1185">Reference proteome</keyword>
<dbReference type="Gene3D" id="3.10.350.10">
    <property type="entry name" value="LysM domain"/>
    <property type="match status" value="1"/>
</dbReference>
<comment type="caution">
    <text evidence="5">The sequence shown here is derived from an EMBL/GenBank/DDBJ whole genome shotgun (WGS) entry which is preliminary data.</text>
</comment>
<dbReference type="PANTHER" id="PTHR47700">
    <property type="entry name" value="V CHITINASE, PUTATIVE (AFU_ORTHOLOGUE AFUA_6G13720)-RELATED"/>
    <property type="match status" value="1"/>
</dbReference>
<feature type="compositionally biased region" description="Polar residues" evidence="3">
    <location>
        <begin position="134"/>
        <end position="145"/>
    </location>
</feature>
<reference evidence="5" key="1">
    <citation type="journal article" date="2021" name="Nat. Commun.">
        <title>Genetic determinants of endophytism in the Arabidopsis root mycobiome.</title>
        <authorList>
            <person name="Mesny F."/>
            <person name="Miyauchi S."/>
            <person name="Thiergart T."/>
            <person name="Pickel B."/>
            <person name="Atanasova L."/>
            <person name="Karlsson M."/>
            <person name="Huettel B."/>
            <person name="Barry K.W."/>
            <person name="Haridas S."/>
            <person name="Chen C."/>
            <person name="Bauer D."/>
            <person name="Andreopoulos W."/>
            <person name="Pangilinan J."/>
            <person name="LaButti K."/>
            <person name="Riley R."/>
            <person name="Lipzen A."/>
            <person name="Clum A."/>
            <person name="Drula E."/>
            <person name="Henrissat B."/>
            <person name="Kohler A."/>
            <person name="Grigoriev I.V."/>
            <person name="Martin F.M."/>
            <person name="Hacquard S."/>
        </authorList>
    </citation>
    <scope>NUCLEOTIDE SEQUENCE</scope>
    <source>
        <strain evidence="5">MPI-CAGE-CH-0243</strain>
    </source>
</reference>
<protein>
    <recommendedName>
        <fullName evidence="4">LysM domain-containing protein</fullName>
    </recommendedName>
</protein>
<sequence>MTGERRTGFLRLKIFDFINVQNYAAVYRHEPVTENDPSPTGDLTTCYPDQHDCPLACKDYANIHISQPLDDANSTTLIRNCTLEAHDEDVVVAAGVRAVENPKKDNKLYQPSLESAPAGASGSGIRKTEDEVQFASQTPASSGNRSRLHAGEAAHDAGRLLEGMHNFFRAEDNCGETFLFAQQNETVVAIYIGDAMGKATVDLMLQALTRRISANATMDSHTVAELCGSGRASERSFIVAITTTGDLTGVQKTSLAWSKGNCVALRETEHWEPLAGPHDDRSRARPRSPEAQARRPGAADGTCATHLIVSGDTCDKLARQYIVSINDLEKWNKGKTWAWTECKDMLIGYNINWGFCGVFPGYCDIHALPGGSPGTKEKGFQNIFVANCNNGIKQNSGPPAKFQRIGYYESFDFARLLASQG</sequence>
<evidence type="ECO:0000259" key="4">
    <source>
        <dbReference type="PROSITE" id="PS51782"/>
    </source>
</evidence>
<dbReference type="SUPFAM" id="SSF54106">
    <property type="entry name" value="LysM domain"/>
    <property type="match status" value="1"/>
</dbReference>
<evidence type="ECO:0000313" key="6">
    <source>
        <dbReference type="Proteomes" id="UP000700596"/>
    </source>
</evidence>
<dbReference type="SMART" id="SM00257">
    <property type="entry name" value="LysM"/>
    <property type="match status" value="1"/>
</dbReference>
<dbReference type="OrthoDB" id="73875at2759"/>
<evidence type="ECO:0000256" key="3">
    <source>
        <dbReference type="SAM" id="MobiDB-lite"/>
    </source>
</evidence>
<dbReference type="InterPro" id="IPR053214">
    <property type="entry name" value="LysM12-like"/>
</dbReference>
<dbReference type="Proteomes" id="UP000700596">
    <property type="component" value="Unassembled WGS sequence"/>
</dbReference>
<accession>A0A9P9IDE4</accession>
<dbReference type="InterPro" id="IPR018392">
    <property type="entry name" value="LysM"/>
</dbReference>
<organism evidence="5 6">
    <name type="scientific">Dendryphion nanum</name>
    <dbReference type="NCBI Taxonomy" id="256645"/>
    <lineage>
        <taxon>Eukaryota</taxon>
        <taxon>Fungi</taxon>
        <taxon>Dikarya</taxon>
        <taxon>Ascomycota</taxon>
        <taxon>Pezizomycotina</taxon>
        <taxon>Dothideomycetes</taxon>
        <taxon>Pleosporomycetidae</taxon>
        <taxon>Pleosporales</taxon>
        <taxon>Torulaceae</taxon>
        <taxon>Dendryphion</taxon>
    </lineage>
</organism>
<proteinExistence type="predicted"/>
<keyword evidence="2" id="KW-0843">Virulence</keyword>
<feature type="region of interest" description="Disordered" evidence="3">
    <location>
        <begin position="103"/>
        <end position="149"/>
    </location>
</feature>
<dbReference type="AlphaFoldDB" id="A0A9P9IDE4"/>
<dbReference type="CDD" id="cd00118">
    <property type="entry name" value="LysM"/>
    <property type="match status" value="1"/>
</dbReference>
<dbReference type="PROSITE" id="PS51782">
    <property type="entry name" value="LYSM"/>
    <property type="match status" value="1"/>
</dbReference>
<feature type="compositionally biased region" description="Basic and acidic residues" evidence="3">
    <location>
        <begin position="273"/>
        <end position="283"/>
    </location>
</feature>
<keyword evidence="1" id="KW-0147">Chitin-binding</keyword>
<gene>
    <name evidence="5" type="ORF">B0J11DRAFT_591820</name>
</gene>
<feature type="region of interest" description="Disordered" evidence="3">
    <location>
        <begin position="273"/>
        <end position="299"/>
    </location>
</feature>
<evidence type="ECO:0000256" key="1">
    <source>
        <dbReference type="ARBA" id="ARBA00022669"/>
    </source>
</evidence>
<dbReference type="Pfam" id="PF01476">
    <property type="entry name" value="LysM"/>
    <property type="match status" value="1"/>
</dbReference>